<dbReference type="GO" id="GO:0005789">
    <property type="term" value="C:endoplasmic reticulum membrane"/>
    <property type="evidence" value="ECO:0007669"/>
    <property type="project" value="UniProtKB-SubCell"/>
</dbReference>
<dbReference type="AlphaFoldDB" id="A0A8C4QUB2"/>
<dbReference type="GO" id="GO:0000139">
    <property type="term" value="C:Golgi membrane"/>
    <property type="evidence" value="ECO:0007669"/>
    <property type="project" value="InterPro"/>
</dbReference>
<dbReference type="Pfam" id="PF24017">
    <property type="entry name" value="Beta-prop_SCAP"/>
    <property type="match status" value="1"/>
</dbReference>
<feature type="repeat" description="WD" evidence="7">
    <location>
        <begin position="100"/>
        <end position="139"/>
    </location>
</feature>
<evidence type="ECO:0000256" key="3">
    <source>
        <dbReference type="ARBA" id="ARBA00022824"/>
    </source>
</evidence>
<dbReference type="SMART" id="SM00320">
    <property type="entry name" value="WD40"/>
    <property type="match status" value="3"/>
</dbReference>
<dbReference type="Proteomes" id="UP000694388">
    <property type="component" value="Unplaced"/>
</dbReference>
<dbReference type="GO" id="GO:0045540">
    <property type="term" value="P:regulation of cholesterol biosynthetic process"/>
    <property type="evidence" value="ECO:0007669"/>
    <property type="project" value="TreeGrafter"/>
</dbReference>
<name>A0A8C4QUB2_EPTBU</name>
<keyword evidence="2" id="KW-0812">Transmembrane</keyword>
<dbReference type="InterPro" id="IPR015943">
    <property type="entry name" value="WD40/YVTN_repeat-like_dom_sf"/>
</dbReference>
<comment type="subcellular location">
    <subcellularLocation>
        <location evidence="1">Endoplasmic reticulum membrane</location>
        <topology evidence="1">Multi-pass membrane protein</topology>
    </subcellularLocation>
</comment>
<evidence type="ECO:0000256" key="7">
    <source>
        <dbReference type="PROSITE-ProRule" id="PRU00221"/>
    </source>
</evidence>
<dbReference type="GO" id="GO:0032936">
    <property type="term" value="C:SREBP-SCAP complex"/>
    <property type="evidence" value="ECO:0007669"/>
    <property type="project" value="TreeGrafter"/>
</dbReference>
<accession>A0A8C4QUB2</accession>
<dbReference type="Gene3D" id="2.130.10.10">
    <property type="entry name" value="YVTN repeat-like/Quinoprotein amine dehydrogenase"/>
    <property type="match status" value="1"/>
</dbReference>
<reference evidence="9" key="2">
    <citation type="submission" date="2025-09" db="UniProtKB">
        <authorList>
            <consortium name="Ensembl"/>
        </authorList>
    </citation>
    <scope>IDENTIFICATION</scope>
</reference>
<dbReference type="SUPFAM" id="SSF50978">
    <property type="entry name" value="WD40 repeat-like"/>
    <property type="match status" value="1"/>
</dbReference>
<keyword evidence="6" id="KW-0325">Glycoprotein</keyword>
<dbReference type="GO" id="GO:0032934">
    <property type="term" value="F:sterol binding"/>
    <property type="evidence" value="ECO:0007669"/>
    <property type="project" value="InterPro"/>
</dbReference>
<dbReference type="InterPro" id="IPR001680">
    <property type="entry name" value="WD40_rpt"/>
</dbReference>
<dbReference type="OMA" id="SCTSEYL"/>
<evidence type="ECO:0000313" key="10">
    <source>
        <dbReference type="Proteomes" id="UP000694388"/>
    </source>
</evidence>
<dbReference type="InterPro" id="IPR030225">
    <property type="entry name" value="SCAP"/>
</dbReference>
<dbReference type="PANTHER" id="PTHR46378:SF1">
    <property type="entry name" value="STEROL REGULATORY ELEMENT-BINDING PROTEIN CLEAVAGE-ACTIVATING PROTEIN"/>
    <property type="match status" value="1"/>
</dbReference>
<keyword evidence="3" id="KW-0256">Endoplasmic reticulum</keyword>
<evidence type="ECO:0000256" key="2">
    <source>
        <dbReference type="ARBA" id="ARBA00022692"/>
    </source>
</evidence>
<evidence type="ECO:0000256" key="1">
    <source>
        <dbReference type="ARBA" id="ARBA00004477"/>
    </source>
</evidence>
<dbReference type="PROSITE" id="PS50294">
    <property type="entry name" value="WD_REPEATS_REGION"/>
    <property type="match status" value="1"/>
</dbReference>
<evidence type="ECO:0000256" key="6">
    <source>
        <dbReference type="ARBA" id="ARBA00023180"/>
    </source>
</evidence>
<evidence type="ECO:0000313" key="9">
    <source>
        <dbReference type="Ensembl" id="ENSEBUP00000020715.1"/>
    </source>
</evidence>
<feature type="domain" description="SCAP beta-propeller" evidence="8">
    <location>
        <begin position="10"/>
        <end position="213"/>
    </location>
</feature>
<evidence type="ECO:0000256" key="5">
    <source>
        <dbReference type="ARBA" id="ARBA00023136"/>
    </source>
</evidence>
<dbReference type="InterPro" id="IPR036322">
    <property type="entry name" value="WD40_repeat_dom_sf"/>
</dbReference>
<evidence type="ECO:0000256" key="4">
    <source>
        <dbReference type="ARBA" id="ARBA00022989"/>
    </source>
</evidence>
<keyword evidence="7" id="KW-0853">WD repeat</keyword>
<dbReference type="PROSITE" id="PS50082">
    <property type="entry name" value="WD_REPEATS_2"/>
    <property type="match status" value="2"/>
</dbReference>
<keyword evidence="10" id="KW-1185">Reference proteome</keyword>
<organism evidence="9 10">
    <name type="scientific">Eptatretus burgeri</name>
    <name type="common">Inshore hagfish</name>
    <dbReference type="NCBI Taxonomy" id="7764"/>
    <lineage>
        <taxon>Eukaryota</taxon>
        <taxon>Metazoa</taxon>
        <taxon>Chordata</taxon>
        <taxon>Craniata</taxon>
        <taxon>Vertebrata</taxon>
        <taxon>Cyclostomata</taxon>
        <taxon>Myxini</taxon>
        <taxon>Myxiniformes</taxon>
        <taxon>Myxinidae</taxon>
        <taxon>Eptatretinae</taxon>
        <taxon>Eptatretus</taxon>
    </lineage>
</organism>
<dbReference type="GO" id="GO:0032933">
    <property type="term" value="P:SREBP signaling pathway"/>
    <property type="evidence" value="ECO:0007669"/>
    <property type="project" value="InterPro"/>
</dbReference>
<protein>
    <recommendedName>
        <fullName evidence="8">SCAP beta-propeller domain-containing protein</fullName>
    </recommendedName>
</protein>
<proteinExistence type="predicted"/>
<keyword evidence="5" id="KW-0472">Membrane</keyword>
<feature type="repeat" description="WD" evidence="7">
    <location>
        <begin position="59"/>
        <end position="99"/>
    </location>
</feature>
<keyword evidence="4" id="KW-1133">Transmembrane helix</keyword>
<dbReference type="PANTHER" id="PTHR46378">
    <property type="entry name" value="STEROL REGULATORY ELEMENT-BINDING PROTEIN CLEAVAGE-ACTIVATING PROTEIN"/>
    <property type="match status" value="1"/>
</dbReference>
<dbReference type="GeneTree" id="ENSGT00940000161049"/>
<evidence type="ECO:0000259" key="8">
    <source>
        <dbReference type="Pfam" id="PF24017"/>
    </source>
</evidence>
<sequence>MGSVRPSTDISLRLMHSVCPAHHKPITTLRVAAGRVVTASEDHTLKIFKLEDSCCLFTLRGHQAGVTTAYMDQSMTLASGGRDGIIFLWDALTGSKVNHMRGHRSSILSLTCTPNYVVSAGIDDKTCIWDRQTALLLYSIPQEPGCSPSFGVVSDSLLVTCGLGCLNLWEMDYGRLVQTVYLSKSEDCELVHQILVVGNSTIACHMGKNINLVCLPSMLDKID</sequence>
<dbReference type="Ensembl" id="ENSEBUT00000021292.1">
    <property type="protein sequence ID" value="ENSEBUP00000020715.1"/>
    <property type="gene ID" value="ENSEBUG00000012810.1"/>
</dbReference>
<reference evidence="9" key="1">
    <citation type="submission" date="2025-08" db="UniProtKB">
        <authorList>
            <consortium name="Ensembl"/>
        </authorList>
    </citation>
    <scope>IDENTIFICATION</scope>
</reference>
<dbReference type="InterPro" id="IPR057042">
    <property type="entry name" value="Beta-prop_SCAP"/>
</dbReference>